<feature type="domain" description="C2H2-type" evidence="8">
    <location>
        <begin position="468"/>
        <end position="490"/>
    </location>
</feature>
<dbReference type="GO" id="GO:0003676">
    <property type="term" value="F:nucleic acid binding"/>
    <property type="evidence" value="ECO:0007669"/>
    <property type="project" value="InterPro"/>
</dbReference>
<dbReference type="GO" id="GO:0005634">
    <property type="term" value="C:nucleus"/>
    <property type="evidence" value="ECO:0007669"/>
    <property type="project" value="UniProtKB-SubCell"/>
</dbReference>
<keyword evidence="6" id="KW-0539">Nucleus</keyword>
<dbReference type="KEGG" id="pmrn:116954691"/>
<evidence type="ECO:0000313" key="10">
    <source>
        <dbReference type="RefSeq" id="XP_032831280.1"/>
    </source>
</evidence>
<feature type="compositionally biased region" description="Pro residues" evidence="7">
    <location>
        <begin position="337"/>
        <end position="353"/>
    </location>
</feature>
<evidence type="ECO:0000256" key="6">
    <source>
        <dbReference type="ARBA" id="ARBA00023242"/>
    </source>
</evidence>
<dbReference type="InterPro" id="IPR003604">
    <property type="entry name" value="Matrin/U1-like-C_Znf_C2H2"/>
</dbReference>
<feature type="compositionally biased region" description="Basic residues" evidence="7">
    <location>
        <begin position="509"/>
        <end position="521"/>
    </location>
</feature>
<sequence>MADVRLNLGLEPFPALAWDFANPGAGPQPFLTFGPAPFNPAPFNPAPYNPAPFNPAPYNLPPDLPERQPPQGGEEEEDEGGAGGGVGCVQVQRPPSRYELCSVCNLQLGSAQQAQVHYTSRYHQRRLKQTGGGCQGTVAPQTLHARPPMPLQHPAGLKSFLPFPGEGAPTRLSLFHNFPNMDPVQKAVINHTFGMTPAPRKRQIITCSLCQIRFNSQNQADAHFQGTKHGRRLRAMESGKVKMESGKVKMESGKVKMESGKVKKVADSPGGGATRQGAPQEAPEGAAEEQQQQQLQQQQQPLCNNNNSISSIMSNASPPLPPPPPTTTSSTSTPSPTSSPAPPNDLPKGPDPPARGFSPHAEPLPPAGVSTLGSPAAGVPKAESEEEKAKRLLYCALCKVAVNSQSQLEAHYKGAKHKVMMEVQSGGGTIRACMRPAGGRGGVGRGAGAEPGAEPGGGVVQLTRAFRCELCDVVVNSESQLKQHVTSRRHKDKLAGKPPKQKLGPYSRAARKPTHSQHPRPSKLSFPKELATSLNGGYLLAPLHPSSALASGMAHGKMPFAKEPLKTLAPPGFLGPPLTAAGAAVAAAAAAAAAASPLHAAFTAAARPPGLHPGPGVPAGAAETGAGASADPARTLRVRALLAAAGLALFGGGGGVH</sequence>
<dbReference type="RefSeq" id="XP_032831280.1">
    <property type="nucleotide sequence ID" value="XM_032975389.1"/>
</dbReference>
<evidence type="ECO:0000256" key="3">
    <source>
        <dbReference type="ARBA" id="ARBA00022737"/>
    </source>
</evidence>
<comment type="subcellular location">
    <subcellularLocation>
        <location evidence="1">Nucleus</location>
    </subcellularLocation>
</comment>
<feature type="region of interest" description="Disordered" evidence="7">
    <location>
        <begin position="239"/>
        <end position="383"/>
    </location>
</feature>
<dbReference type="Gene3D" id="3.30.160.60">
    <property type="entry name" value="Classic Zinc Finger"/>
    <property type="match status" value="4"/>
</dbReference>
<organism evidence="9 10">
    <name type="scientific">Petromyzon marinus</name>
    <name type="common">Sea lamprey</name>
    <dbReference type="NCBI Taxonomy" id="7757"/>
    <lineage>
        <taxon>Eukaryota</taxon>
        <taxon>Metazoa</taxon>
        <taxon>Chordata</taxon>
        <taxon>Craniata</taxon>
        <taxon>Vertebrata</taxon>
        <taxon>Cyclostomata</taxon>
        <taxon>Hyperoartia</taxon>
        <taxon>Petromyzontiformes</taxon>
        <taxon>Petromyzontidae</taxon>
        <taxon>Petromyzon</taxon>
    </lineage>
</organism>
<keyword evidence="5" id="KW-0862">Zinc</keyword>
<dbReference type="InterPro" id="IPR036236">
    <property type="entry name" value="Znf_C2H2_sf"/>
</dbReference>
<keyword evidence="2" id="KW-0479">Metal-binding</keyword>
<dbReference type="SMART" id="SM00355">
    <property type="entry name" value="ZnF_C2H2"/>
    <property type="match status" value="4"/>
</dbReference>
<evidence type="ECO:0000256" key="7">
    <source>
        <dbReference type="SAM" id="MobiDB-lite"/>
    </source>
</evidence>
<dbReference type="InterPro" id="IPR051845">
    <property type="entry name" value="Znf385"/>
</dbReference>
<protein>
    <submittedName>
        <fullName evidence="10">Zinc finger protein 385D-like</fullName>
    </submittedName>
</protein>
<feature type="compositionally biased region" description="Low complexity" evidence="7">
    <location>
        <begin position="276"/>
        <end position="317"/>
    </location>
</feature>
<dbReference type="PANTHER" id="PTHR23067">
    <property type="entry name" value="DOUBLE-STRANDED RNA-BINDING ZINC FINGER PROTEIN"/>
    <property type="match status" value="1"/>
</dbReference>
<proteinExistence type="predicted"/>
<dbReference type="Proteomes" id="UP001318040">
    <property type="component" value="Chromosome 56"/>
</dbReference>
<feature type="compositionally biased region" description="Pro residues" evidence="7">
    <location>
        <begin position="41"/>
        <end position="63"/>
    </location>
</feature>
<dbReference type="GO" id="GO:0008270">
    <property type="term" value="F:zinc ion binding"/>
    <property type="evidence" value="ECO:0007669"/>
    <property type="project" value="UniProtKB-KW"/>
</dbReference>
<dbReference type="SUPFAM" id="SSF57667">
    <property type="entry name" value="beta-beta-alpha zinc fingers"/>
    <property type="match status" value="4"/>
</dbReference>
<accession>A0AAJ7U7Q8</accession>
<evidence type="ECO:0000256" key="5">
    <source>
        <dbReference type="ARBA" id="ARBA00022833"/>
    </source>
</evidence>
<feature type="compositionally biased region" description="Basic and acidic residues" evidence="7">
    <location>
        <begin position="239"/>
        <end position="266"/>
    </location>
</feature>
<feature type="region of interest" description="Disordered" evidence="7">
    <location>
        <begin position="606"/>
        <end position="628"/>
    </location>
</feature>
<evidence type="ECO:0000256" key="2">
    <source>
        <dbReference type="ARBA" id="ARBA00022723"/>
    </source>
</evidence>
<gene>
    <name evidence="10" type="primary">LOC116954691</name>
</gene>
<feature type="region of interest" description="Disordered" evidence="7">
    <location>
        <begin position="41"/>
        <end position="88"/>
    </location>
</feature>
<feature type="region of interest" description="Disordered" evidence="7">
    <location>
        <begin position="480"/>
        <end position="527"/>
    </location>
</feature>
<evidence type="ECO:0000313" key="9">
    <source>
        <dbReference type="Proteomes" id="UP001318040"/>
    </source>
</evidence>
<keyword evidence="3" id="KW-0677">Repeat</keyword>
<dbReference type="PROSITE" id="PS00028">
    <property type="entry name" value="ZINC_FINGER_C2H2_1"/>
    <property type="match status" value="2"/>
</dbReference>
<feature type="domain" description="C2H2-type" evidence="8">
    <location>
        <begin position="395"/>
        <end position="417"/>
    </location>
</feature>
<keyword evidence="9" id="KW-1185">Reference proteome</keyword>
<dbReference type="Pfam" id="PF12874">
    <property type="entry name" value="zf-met"/>
    <property type="match status" value="4"/>
</dbReference>
<keyword evidence="4" id="KW-0863">Zinc-finger</keyword>
<feature type="compositionally biased region" description="Low complexity" evidence="7">
    <location>
        <begin position="327"/>
        <end position="336"/>
    </location>
</feature>
<feature type="compositionally biased region" description="Low complexity" evidence="7">
    <location>
        <begin position="618"/>
        <end position="628"/>
    </location>
</feature>
<dbReference type="PANTHER" id="PTHR23067:SF14">
    <property type="entry name" value="C2H2-TYPE DOMAIN-CONTAINING PROTEIN"/>
    <property type="match status" value="1"/>
</dbReference>
<dbReference type="SMART" id="SM00451">
    <property type="entry name" value="ZnF_U1"/>
    <property type="match status" value="4"/>
</dbReference>
<dbReference type="AlphaFoldDB" id="A0AAJ7U7Q8"/>
<evidence type="ECO:0000256" key="4">
    <source>
        <dbReference type="ARBA" id="ARBA00022771"/>
    </source>
</evidence>
<name>A0AAJ7U7Q8_PETMA</name>
<reference evidence="10" key="1">
    <citation type="submission" date="2025-08" db="UniProtKB">
        <authorList>
            <consortium name="RefSeq"/>
        </authorList>
    </citation>
    <scope>IDENTIFICATION</scope>
    <source>
        <tissue evidence="10">Sperm</tissue>
    </source>
</reference>
<evidence type="ECO:0000256" key="1">
    <source>
        <dbReference type="ARBA" id="ARBA00004123"/>
    </source>
</evidence>
<dbReference type="InterPro" id="IPR013087">
    <property type="entry name" value="Znf_C2H2_type"/>
</dbReference>
<evidence type="ECO:0000259" key="8">
    <source>
        <dbReference type="PROSITE" id="PS00028"/>
    </source>
</evidence>